<dbReference type="PANTHER" id="PTHR36110">
    <property type="entry name" value="RING-CLEAVING DIOXYGENASE MHQE-RELATED"/>
    <property type="match status" value="1"/>
</dbReference>
<keyword evidence="2" id="KW-0560">Oxidoreductase</keyword>
<name>A0ABS5VR64_9BACT</name>
<dbReference type="PANTHER" id="PTHR36110:SF2">
    <property type="entry name" value="RING-CLEAVING DIOXYGENASE MHQE-RELATED"/>
    <property type="match status" value="1"/>
</dbReference>
<dbReference type="PROSITE" id="PS51819">
    <property type="entry name" value="VOC"/>
    <property type="match status" value="2"/>
</dbReference>
<keyword evidence="2" id="KW-0223">Dioxygenase</keyword>
<dbReference type="InterPro" id="IPR004360">
    <property type="entry name" value="Glyas_Fos-R_dOase_dom"/>
</dbReference>
<dbReference type="InterPro" id="IPR029068">
    <property type="entry name" value="Glyas_Bleomycin-R_OHBP_Dase"/>
</dbReference>
<accession>A0ABS5VR64</accession>
<comment type="caution">
    <text evidence="2">The sequence shown here is derived from an EMBL/GenBank/DDBJ whole genome shotgun (WGS) entry which is preliminary data.</text>
</comment>
<evidence type="ECO:0000313" key="3">
    <source>
        <dbReference type="Proteomes" id="UP000772618"/>
    </source>
</evidence>
<evidence type="ECO:0000259" key="1">
    <source>
        <dbReference type="PROSITE" id="PS51819"/>
    </source>
</evidence>
<evidence type="ECO:0000313" key="2">
    <source>
        <dbReference type="EMBL" id="MBT1703950.1"/>
    </source>
</evidence>
<keyword evidence="3" id="KW-1185">Reference proteome</keyword>
<dbReference type="InterPro" id="IPR052537">
    <property type="entry name" value="Extradiol_RC_dioxygenase"/>
</dbReference>
<proteinExistence type="predicted"/>
<sequence>MKLITGIHHVTAIASDAQRNIDFYTGILGVRLVKKTVNFDAQDVYHFYYGDELGHPGSILTFFPYSGLIKGRHGNGYLNTTTFSVPLASLDYWMERLKKFRINFKEPQERFENEIVIYFEDTDGLGLELVFNDRDSRPGFTYGHIPLAHSIKGFYSVEIWEEGYERTAAILTEQLDHKLVLEKGNRFRFAANNAPGNYVDILCAPDSLKGRNGSGTVHHIAFSTPNVETQTAVMEKIKNRMLNPTPILDRQYFKSIYFREPGGVLFEIATADGGFTIDEEKDKLGEALKLPAWFEKDREKIQKSLKPVKLDLEKYK</sequence>
<dbReference type="SUPFAM" id="SSF54593">
    <property type="entry name" value="Glyoxalase/Bleomycin resistance protein/Dihydroxybiphenyl dioxygenase"/>
    <property type="match status" value="1"/>
</dbReference>
<dbReference type="EMBL" id="JAHESD010000023">
    <property type="protein sequence ID" value="MBT1703950.1"/>
    <property type="molecule type" value="Genomic_DNA"/>
</dbReference>
<dbReference type="Proteomes" id="UP000772618">
    <property type="component" value="Unassembled WGS sequence"/>
</dbReference>
<dbReference type="GO" id="GO:0051213">
    <property type="term" value="F:dioxygenase activity"/>
    <property type="evidence" value="ECO:0007669"/>
    <property type="project" value="UniProtKB-KW"/>
</dbReference>
<feature type="domain" description="VOC" evidence="1">
    <location>
        <begin position="153"/>
        <end position="271"/>
    </location>
</feature>
<dbReference type="RefSeq" id="WP_254153911.1">
    <property type="nucleotide sequence ID" value="NZ_JAHESD010000023.1"/>
</dbReference>
<dbReference type="Pfam" id="PF00903">
    <property type="entry name" value="Glyoxalase"/>
    <property type="match status" value="2"/>
</dbReference>
<dbReference type="InterPro" id="IPR037523">
    <property type="entry name" value="VOC_core"/>
</dbReference>
<dbReference type="CDD" id="cd08347">
    <property type="entry name" value="PcpA_C_like"/>
    <property type="match status" value="1"/>
</dbReference>
<feature type="domain" description="VOC" evidence="1">
    <location>
        <begin position="6"/>
        <end position="132"/>
    </location>
</feature>
<dbReference type="Gene3D" id="3.10.180.10">
    <property type="entry name" value="2,3-Dihydroxybiphenyl 1,2-Dioxygenase, domain 1"/>
    <property type="match status" value="2"/>
</dbReference>
<protein>
    <submittedName>
        <fullName evidence="2">Ring-cleaving dioxygenase</fullName>
    </submittedName>
</protein>
<reference evidence="2 3" key="1">
    <citation type="submission" date="2021-05" db="EMBL/GenBank/DDBJ databases">
        <title>A Polyphasic approach of four new species of the genus Ohtaekwangia: Ohtaekwangia histidinii sp. nov., Ohtaekwangia cretensis sp. nov., Ohtaekwangia indiensis sp. nov., Ohtaekwangia reichenbachii sp. nov. from diverse environment.</title>
        <authorList>
            <person name="Octaviana S."/>
        </authorList>
    </citation>
    <scope>NUCLEOTIDE SEQUENCE [LARGE SCALE GENOMIC DNA]</scope>
    <source>
        <strain evidence="2 3">PWU20</strain>
    </source>
</reference>
<gene>
    <name evidence="2" type="ORF">KK060_11700</name>
</gene>
<organism evidence="2 3">
    <name type="scientific">Chryseosolibacter indicus</name>
    <dbReference type="NCBI Taxonomy" id="2782351"/>
    <lineage>
        <taxon>Bacteria</taxon>
        <taxon>Pseudomonadati</taxon>
        <taxon>Bacteroidota</taxon>
        <taxon>Cytophagia</taxon>
        <taxon>Cytophagales</taxon>
        <taxon>Chryseotaleaceae</taxon>
        <taxon>Chryseosolibacter</taxon>
    </lineage>
</organism>